<name>A0A699H1A1_TANCI</name>
<organism evidence="1">
    <name type="scientific">Tanacetum cinerariifolium</name>
    <name type="common">Dalmatian daisy</name>
    <name type="synonym">Chrysanthemum cinerariifolium</name>
    <dbReference type="NCBI Taxonomy" id="118510"/>
    <lineage>
        <taxon>Eukaryota</taxon>
        <taxon>Viridiplantae</taxon>
        <taxon>Streptophyta</taxon>
        <taxon>Embryophyta</taxon>
        <taxon>Tracheophyta</taxon>
        <taxon>Spermatophyta</taxon>
        <taxon>Magnoliopsida</taxon>
        <taxon>eudicotyledons</taxon>
        <taxon>Gunneridae</taxon>
        <taxon>Pentapetalae</taxon>
        <taxon>asterids</taxon>
        <taxon>campanulids</taxon>
        <taxon>Asterales</taxon>
        <taxon>Asteraceae</taxon>
        <taxon>Asteroideae</taxon>
        <taxon>Anthemideae</taxon>
        <taxon>Anthemidinae</taxon>
        <taxon>Tanacetum</taxon>
    </lineage>
</organism>
<sequence>MVVSCELVTLIAHWSMGEDYRLASEKNWVAVEVNNVVIEKDRFLEELDSLGVRHVPTKMAEFLRDRQRIRKQLKSCGVWRGKWS</sequence>
<evidence type="ECO:0000313" key="1">
    <source>
        <dbReference type="EMBL" id="GEX00589.1"/>
    </source>
</evidence>
<comment type="caution">
    <text evidence="1">The sequence shown here is derived from an EMBL/GenBank/DDBJ whole genome shotgun (WGS) entry which is preliminary data.</text>
</comment>
<dbReference type="EMBL" id="BKCJ010084631">
    <property type="protein sequence ID" value="GEX00589.1"/>
    <property type="molecule type" value="Genomic_DNA"/>
</dbReference>
<reference evidence="1" key="1">
    <citation type="journal article" date="2019" name="Sci. Rep.">
        <title>Draft genome of Tanacetum cinerariifolium, the natural source of mosquito coil.</title>
        <authorList>
            <person name="Yamashiro T."/>
            <person name="Shiraishi A."/>
            <person name="Satake H."/>
            <person name="Nakayama K."/>
        </authorList>
    </citation>
    <scope>NUCLEOTIDE SEQUENCE</scope>
</reference>
<accession>A0A699H1A1</accession>
<gene>
    <name evidence="1" type="ORF">Tci_272564</name>
</gene>
<dbReference type="AlphaFoldDB" id="A0A699H1A1"/>
<proteinExistence type="predicted"/>
<protein>
    <submittedName>
        <fullName evidence="1">Uncharacterized protein</fullName>
    </submittedName>
</protein>